<comment type="subcellular location">
    <subcellularLocation>
        <location evidence="1">Membrane</location>
    </subcellularLocation>
</comment>
<evidence type="ECO:0000313" key="10">
    <source>
        <dbReference type="Proteomes" id="UP000651977"/>
    </source>
</evidence>
<dbReference type="GO" id="GO:0006508">
    <property type="term" value="P:proteolysis"/>
    <property type="evidence" value="ECO:0007669"/>
    <property type="project" value="UniProtKB-KW"/>
</dbReference>
<dbReference type="PIRSF" id="PIRSF001217">
    <property type="entry name" value="Protease_4_SppA"/>
    <property type="match status" value="1"/>
</dbReference>
<evidence type="ECO:0000313" key="9">
    <source>
        <dbReference type="EMBL" id="GGA92652.1"/>
    </source>
</evidence>
<evidence type="ECO:0000256" key="7">
    <source>
        <dbReference type="SAM" id="Phobius"/>
    </source>
</evidence>
<accession>A0ABQ1HV52</accession>
<proteinExistence type="inferred from homology"/>
<keyword evidence="10" id="KW-1185">Reference proteome</keyword>
<keyword evidence="4" id="KW-0378">Hydrolase</keyword>
<feature type="transmembrane region" description="Helical" evidence="7">
    <location>
        <begin position="21"/>
        <end position="42"/>
    </location>
</feature>
<protein>
    <submittedName>
        <fullName evidence="9">Protease 4</fullName>
    </submittedName>
</protein>
<evidence type="ECO:0000256" key="3">
    <source>
        <dbReference type="ARBA" id="ARBA00022670"/>
    </source>
</evidence>
<keyword evidence="6 7" id="KW-0472">Membrane</keyword>
<dbReference type="Gene3D" id="6.20.330.10">
    <property type="match status" value="1"/>
</dbReference>
<dbReference type="SUPFAM" id="SSF52096">
    <property type="entry name" value="ClpP/crotonase"/>
    <property type="match status" value="2"/>
</dbReference>
<keyword evidence="7" id="KW-1133">Transmembrane helix</keyword>
<dbReference type="NCBIfam" id="TIGR00705">
    <property type="entry name" value="SppA_67K"/>
    <property type="match status" value="1"/>
</dbReference>
<keyword evidence="3 9" id="KW-0645">Protease</keyword>
<dbReference type="InterPro" id="IPR029045">
    <property type="entry name" value="ClpP/crotonase-like_dom_sf"/>
</dbReference>
<feature type="domain" description="Peptidase S49" evidence="8">
    <location>
        <begin position="387"/>
        <end position="537"/>
    </location>
</feature>
<dbReference type="NCBIfam" id="TIGR00706">
    <property type="entry name" value="SppA_dom"/>
    <property type="match status" value="1"/>
</dbReference>
<dbReference type="InterPro" id="IPR047217">
    <property type="entry name" value="S49_SppA_67K_type_N"/>
</dbReference>
<name>A0ABQ1HV52_9ALTE</name>
<dbReference type="EMBL" id="BMDY01000001">
    <property type="protein sequence ID" value="GGA92652.1"/>
    <property type="molecule type" value="Genomic_DNA"/>
</dbReference>
<dbReference type="InterPro" id="IPR004635">
    <property type="entry name" value="Pept_S49_SppA"/>
</dbReference>
<evidence type="ECO:0000256" key="4">
    <source>
        <dbReference type="ARBA" id="ARBA00022801"/>
    </source>
</evidence>
<organism evidence="9 10">
    <name type="scientific">Agarivorans gilvus</name>
    <dbReference type="NCBI Taxonomy" id="680279"/>
    <lineage>
        <taxon>Bacteria</taxon>
        <taxon>Pseudomonadati</taxon>
        <taxon>Pseudomonadota</taxon>
        <taxon>Gammaproteobacteria</taxon>
        <taxon>Alteromonadales</taxon>
        <taxon>Alteromonadaceae</taxon>
        <taxon>Agarivorans</taxon>
    </lineage>
</organism>
<keyword evidence="7" id="KW-0812">Transmembrane</keyword>
<feature type="domain" description="Peptidase S49" evidence="8">
    <location>
        <begin position="135"/>
        <end position="284"/>
    </location>
</feature>
<dbReference type="PANTHER" id="PTHR33209:SF1">
    <property type="entry name" value="PEPTIDASE S49 DOMAIN-CONTAINING PROTEIN"/>
    <property type="match status" value="1"/>
</dbReference>
<evidence type="ECO:0000256" key="5">
    <source>
        <dbReference type="ARBA" id="ARBA00022825"/>
    </source>
</evidence>
<dbReference type="Gene3D" id="3.90.226.10">
    <property type="entry name" value="2-enoyl-CoA Hydratase, Chain A, domain 1"/>
    <property type="match status" value="3"/>
</dbReference>
<evidence type="ECO:0000256" key="1">
    <source>
        <dbReference type="ARBA" id="ARBA00004370"/>
    </source>
</evidence>
<evidence type="ECO:0000256" key="6">
    <source>
        <dbReference type="ARBA" id="ARBA00023136"/>
    </source>
</evidence>
<dbReference type="Pfam" id="PF01343">
    <property type="entry name" value="Peptidase_S49"/>
    <property type="match status" value="2"/>
</dbReference>
<dbReference type="CDD" id="cd07023">
    <property type="entry name" value="S49_Sppa_N_C"/>
    <property type="match status" value="1"/>
</dbReference>
<gene>
    <name evidence="9" type="ORF">GCM10007414_01610</name>
</gene>
<dbReference type="InterPro" id="IPR002142">
    <property type="entry name" value="Peptidase_S49"/>
</dbReference>
<keyword evidence="5" id="KW-0720">Serine protease</keyword>
<evidence type="ECO:0000259" key="8">
    <source>
        <dbReference type="Pfam" id="PF01343"/>
    </source>
</evidence>
<evidence type="ECO:0000256" key="2">
    <source>
        <dbReference type="ARBA" id="ARBA00008683"/>
    </source>
</evidence>
<dbReference type="InterPro" id="IPR004634">
    <property type="entry name" value="Pept_S49_pIV"/>
</dbReference>
<reference evidence="10" key="1">
    <citation type="journal article" date="2019" name="Int. J. Syst. Evol. Microbiol.">
        <title>The Global Catalogue of Microorganisms (GCM) 10K type strain sequencing project: providing services to taxonomists for standard genome sequencing and annotation.</title>
        <authorList>
            <consortium name="The Broad Institute Genomics Platform"/>
            <consortium name="The Broad Institute Genome Sequencing Center for Infectious Disease"/>
            <person name="Wu L."/>
            <person name="Ma J."/>
        </authorList>
    </citation>
    <scope>NUCLEOTIDE SEQUENCE [LARGE SCALE GENOMIC DNA]</scope>
    <source>
        <strain evidence="10">CGMCC 1.10131</strain>
    </source>
</reference>
<dbReference type="Proteomes" id="UP000651977">
    <property type="component" value="Unassembled WGS sequence"/>
</dbReference>
<dbReference type="RefSeq" id="WP_055731774.1">
    <property type="nucleotide sequence ID" value="NZ_BMDY01000001.1"/>
</dbReference>
<dbReference type="InterPro" id="IPR047272">
    <property type="entry name" value="S49_SppA_C"/>
</dbReference>
<dbReference type="PANTHER" id="PTHR33209">
    <property type="entry name" value="PROTEASE 4"/>
    <property type="match status" value="1"/>
</dbReference>
<dbReference type="CDD" id="cd07018">
    <property type="entry name" value="S49_SppA_67K_type"/>
    <property type="match status" value="1"/>
</dbReference>
<comment type="caution">
    <text evidence="9">The sequence shown here is derived from an EMBL/GenBank/DDBJ whole genome shotgun (WGS) entry which is preliminary data.</text>
</comment>
<sequence>MFKFIKNIFRFFWRTLNFIRALIVNLFLLVMVILVIVALGNIDSEPQITPPAGALVLNLNGQIVEQTQRINPIAEFSNEVLGNSVEKEIDLYSVVQAIDAARVDSNITGIVLGLDALPRTSQTKLSIIGEALERFKDSGKPIISYADYYDQHQYYLASFADTVLLNPKGAVLMRGMNSRQLFFKDAIDKLELNTHIFRVGTHKSFVEPYIRNDMSIEAKQDLAHWMDQLWQTYLDTVSANRGIAQQQLMPKAKQLIAALKTVDGDGARYAEKYGLVDQLTTRSQAKQLLIDTFGESEDGGYQSQDFSEYLSNLPGPSNAPDKVALLIAQGAIVGGRGQDQVIAADTVLEQLNQALEDEDVKALVVRVDSPGGSAFASELIREKLGQFQDKGIPVVVSMGSVAASGGYWISSTADQIFASPTTITGSIGIFGMFATIENALAKLGISSDGYATGPLAEISPFQALPDEVAEIIQLNIEHGYHDFVSLVSNGRAIPMADMDDIAEGRIWTGQDALENGLVDQLGDLNAAIDYAVSLAELNAYQLDKLEVPMSPRERFIAELFDSKFSQALASHLPQWTLLQQIKQQAPSLEQFNDPMGQYSFCAVCEGLQ</sequence>
<dbReference type="GO" id="GO:0008233">
    <property type="term" value="F:peptidase activity"/>
    <property type="evidence" value="ECO:0007669"/>
    <property type="project" value="UniProtKB-KW"/>
</dbReference>
<comment type="similarity">
    <text evidence="2">Belongs to the peptidase S49 family.</text>
</comment>